<dbReference type="PANTHER" id="PTHR30193:SF41">
    <property type="entry name" value="DIACETYLCHITOBIOSE UPTAKE SYSTEM PERMEASE PROTEIN NGCF"/>
    <property type="match status" value="1"/>
</dbReference>
<dbReference type="RefSeq" id="WP_084471276.1">
    <property type="nucleotide sequence ID" value="NZ_JAAXOO010000010.1"/>
</dbReference>
<proteinExistence type="inferred from homology"/>
<comment type="caution">
    <text evidence="10">The sequence shown here is derived from an EMBL/GenBank/DDBJ whole genome shotgun (WGS) entry which is preliminary data.</text>
</comment>
<dbReference type="InterPro" id="IPR035906">
    <property type="entry name" value="MetI-like_sf"/>
</dbReference>
<gene>
    <name evidence="10" type="ORF">HGA13_32945</name>
</gene>
<keyword evidence="3" id="KW-1003">Cell membrane</keyword>
<comment type="similarity">
    <text evidence="7">Belongs to the binding-protein-dependent transport system permease family.</text>
</comment>
<dbReference type="PROSITE" id="PS50928">
    <property type="entry name" value="ABC_TM1"/>
    <property type="match status" value="1"/>
</dbReference>
<evidence type="ECO:0000256" key="5">
    <source>
        <dbReference type="ARBA" id="ARBA00022989"/>
    </source>
</evidence>
<dbReference type="SUPFAM" id="SSF161098">
    <property type="entry name" value="MetI-like"/>
    <property type="match status" value="1"/>
</dbReference>
<reference evidence="10 11" key="1">
    <citation type="submission" date="2020-04" db="EMBL/GenBank/DDBJ databases">
        <title>MicrobeNet Type strains.</title>
        <authorList>
            <person name="Nicholson A.C."/>
        </authorList>
    </citation>
    <scope>NUCLEOTIDE SEQUENCE [LARGE SCALE GENOMIC DNA]</scope>
    <source>
        <strain evidence="10 11">DSM 45078</strain>
    </source>
</reference>
<evidence type="ECO:0000313" key="10">
    <source>
        <dbReference type="EMBL" id="NKY37838.1"/>
    </source>
</evidence>
<evidence type="ECO:0000256" key="7">
    <source>
        <dbReference type="RuleBase" id="RU363032"/>
    </source>
</evidence>
<evidence type="ECO:0000259" key="9">
    <source>
        <dbReference type="PROSITE" id="PS50928"/>
    </source>
</evidence>
<comment type="subcellular location">
    <subcellularLocation>
        <location evidence="1 7">Cell membrane</location>
        <topology evidence="1 7">Multi-pass membrane protein</topology>
    </subcellularLocation>
</comment>
<dbReference type="Proteomes" id="UP000565715">
    <property type="component" value="Unassembled WGS sequence"/>
</dbReference>
<feature type="compositionally biased region" description="Pro residues" evidence="8">
    <location>
        <begin position="11"/>
        <end position="20"/>
    </location>
</feature>
<dbReference type="Gene3D" id="1.10.3720.10">
    <property type="entry name" value="MetI-like"/>
    <property type="match status" value="1"/>
</dbReference>
<feature type="transmembrane region" description="Helical" evidence="7">
    <location>
        <begin position="96"/>
        <end position="117"/>
    </location>
</feature>
<accession>A0A846XNB1</accession>
<dbReference type="PANTHER" id="PTHR30193">
    <property type="entry name" value="ABC TRANSPORTER PERMEASE PROTEIN"/>
    <property type="match status" value="1"/>
</dbReference>
<keyword evidence="4 7" id="KW-0812">Transmembrane</keyword>
<feature type="region of interest" description="Disordered" evidence="8">
    <location>
        <begin position="1"/>
        <end position="23"/>
    </location>
</feature>
<evidence type="ECO:0000313" key="11">
    <source>
        <dbReference type="Proteomes" id="UP000565715"/>
    </source>
</evidence>
<evidence type="ECO:0000256" key="3">
    <source>
        <dbReference type="ARBA" id="ARBA00022475"/>
    </source>
</evidence>
<dbReference type="InterPro" id="IPR051393">
    <property type="entry name" value="ABC_transporter_permease"/>
</dbReference>
<keyword evidence="11" id="KW-1185">Reference proteome</keyword>
<feature type="transmembrane region" description="Helical" evidence="7">
    <location>
        <begin position="231"/>
        <end position="251"/>
    </location>
</feature>
<protein>
    <submittedName>
        <fullName evidence="10">Sugar ABC transporter permease</fullName>
    </submittedName>
</protein>
<feature type="domain" description="ABC transmembrane type-1" evidence="9">
    <location>
        <begin position="92"/>
        <end position="306"/>
    </location>
</feature>
<evidence type="ECO:0000256" key="1">
    <source>
        <dbReference type="ARBA" id="ARBA00004651"/>
    </source>
</evidence>
<organism evidence="10 11">
    <name type="scientific">Nocardia speluncae</name>
    <dbReference type="NCBI Taxonomy" id="419477"/>
    <lineage>
        <taxon>Bacteria</taxon>
        <taxon>Bacillati</taxon>
        <taxon>Actinomycetota</taxon>
        <taxon>Actinomycetes</taxon>
        <taxon>Mycobacteriales</taxon>
        <taxon>Nocardiaceae</taxon>
        <taxon>Nocardia</taxon>
    </lineage>
</organism>
<keyword evidence="6 7" id="KW-0472">Membrane</keyword>
<evidence type="ECO:0000256" key="8">
    <source>
        <dbReference type="SAM" id="MobiDB-lite"/>
    </source>
</evidence>
<dbReference type="AlphaFoldDB" id="A0A846XNB1"/>
<evidence type="ECO:0000256" key="4">
    <source>
        <dbReference type="ARBA" id="ARBA00022692"/>
    </source>
</evidence>
<dbReference type="CDD" id="cd06261">
    <property type="entry name" value="TM_PBP2"/>
    <property type="match status" value="1"/>
</dbReference>
<feature type="transmembrane region" description="Helical" evidence="7">
    <location>
        <begin position="290"/>
        <end position="309"/>
    </location>
</feature>
<feature type="transmembrane region" description="Helical" evidence="7">
    <location>
        <begin position="176"/>
        <end position="201"/>
    </location>
</feature>
<dbReference type="GO" id="GO:0005886">
    <property type="term" value="C:plasma membrane"/>
    <property type="evidence" value="ECO:0007669"/>
    <property type="project" value="UniProtKB-SubCell"/>
</dbReference>
<dbReference type="InterPro" id="IPR000515">
    <property type="entry name" value="MetI-like"/>
</dbReference>
<dbReference type="GO" id="GO:0055085">
    <property type="term" value="P:transmembrane transport"/>
    <property type="evidence" value="ECO:0007669"/>
    <property type="project" value="InterPro"/>
</dbReference>
<dbReference type="Pfam" id="PF00528">
    <property type="entry name" value="BPD_transp_1"/>
    <property type="match status" value="1"/>
</dbReference>
<feature type="transmembrane region" description="Helical" evidence="7">
    <location>
        <begin position="36"/>
        <end position="59"/>
    </location>
</feature>
<dbReference type="EMBL" id="JAAXOO010000010">
    <property type="protein sequence ID" value="NKY37838.1"/>
    <property type="molecule type" value="Genomic_DNA"/>
</dbReference>
<evidence type="ECO:0000256" key="2">
    <source>
        <dbReference type="ARBA" id="ARBA00022448"/>
    </source>
</evidence>
<feature type="transmembrane region" description="Helical" evidence="7">
    <location>
        <begin position="129"/>
        <end position="150"/>
    </location>
</feature>
<evidence type="ECO:0000256" key="6">
    <source>
        <dbReference type="ARBA" id="ARBA00023136"/>
    </source>
</evidence>
<keyword evidence="5 7" id="KW-1133">Transmembrane helix</keyword>
<keyword evidence="2 7" id="KW-0813">Transport</keyword>
<name>A0A846XNB1_9NOCA</name>
<sequence>MTATEKTVHAKPPPPEPAPARRPSELAVRRARAARLFIAPNLLAVLIFLLFPLGFSFYLSFQEWDLFGPIRFTGLTNFRRLLTADPLFAIALRNTIVFTLGTLLPTVAISLVVAAALNRRIKGITFFRAVMFLPLAVSSVVMAVIWRFVFDTNNGLLNTMLGWAGIGPVPWLVDPWWAMVSVCLVTTWKSVPFATVVLLAAMQGVPDELYEAAEIDGAGAVRRFLSITVPLIRGALSFVLVVSIINAVQAFDQIYVLTGGHGGPETGTYVLGIMIFQNAFAFGDAGYASAIAWLVFVVLLALTGAHVWFSRKNAAES</sequence>